<keyword evidence="1" id="KW-0808">Transferase</keyword>
<organism evidence="1 2">
    <name type="scientific">Camellia lanceoleosa</name>
    <dbReference type="NCBI Taxonomy" id="1840588"/>
    <lineage>
        <taxon>Eukaryota</taxon>
        <taxon>Viridiplantae</taxon>
        <taxon>Streptophyta</taxon>
        <taxon>Embryophyta</taxon>
        <taxon>Tracheophyta</taxon>
        <taxon>Spermatophyta</taxon>
        <taxon>Magnoliopsida</taxon>
        <taxon>eudicotyledons</taxon>
        <taxon>Gunneridae</taxon>
        <taxon>Pentapetalae</taxon>
        <taxon>asterids</taxon>
        <taxon>Ericales</taxon>
        <taxon>Theaceae</taxon>
        <taxon>Camellia</taxon>
    </lineage>
</organism>
<proteinExistence type="predicted"/>
<accession>A0ACC0GYX7</accession>
<gene>
    <name evidence="1" type="ORF">LOK49_LG07G01114</name>
</gene>
<reference evidence="1 2" key="1">
    <citation type="journal article" date="2022" name="Plant J.">
        <title>Chromosome-level genome of Camellia lanceoleosa provides a valuable resource for understanding genome evolution and self-incompatibility.</title>
        <authorList>
            <person name="Gong W."/>
            <person name="Xiao S."/>
            <person name="Wang L."/>
            <person name="Liao Z."/>
            <person name="Chang Y."/>
            <person name="Mo W."/>
            <person name="Hu G."/>
            <person name="Li W."/>
            <person name="Zhao G."/>
            <person name="Zhu H."/>
            <person name="Hu X."/>
            <person name="Ji K."/>
            <person name="Xiang X."/>
            <person name="Song Q."/>
            <person name="Yuan D."/>
            <person name="Jin S."/>
            <person name="Zhang L."/>
        </authorList>
    </citation>
    <scope>NUCLEOTIDE SEQUENCE [LARGE SCALE GENOMIC DNA]</scope>
    <source>
        <strain evidence="1">SQ_2022a</strain>
    </source>
</reference>
<name>A0ACC0GYX7_9ERIC</name>
<keyword evidence="2" id="KW-1185">Reference proteome</keyword>
<protein>
    <submittedName>
        <fullName evidence="1">Serine/threonine-protein kinase TIO</fullName>
    </submittedName>
</protein>
<dbReference type="Proteomes" id="UP001060215">
    <property type="component" value="Chromosome 7"/>
</dbReference>
<keyword evidence="1" id="KW-0418">Kinase</keyword>
<comment type="caution">
    <text evidence="1">The sequence shown here is derived from an EMBL/GenBank/DDBJ whole genome shotgun (WGS) entry which is preliminary data.</text>
</comment>
<sequence length="202" mass="22134">MIKENATFLISRGSLKYMLNVHFGGGRTHVWVGNYCKREVGTERDVSASIVGFHLIPPAGDSKAMRRATRNNEGESLDLKTYTVTTTLYLSLFKAMRSIKGTPLYMAPELVREQPYNHTAGFPSRRMVLLPESFWLGYGKPCSSAGGVVSCVDGFLTVDASVLESDVGLGYYHGGLSGLLRRPAISDMGQVPVWFLAHGLVL</sequence>
<evidence type="ECO:0000313" key="1">
    <source>
        <dbReference type="EMBL" id="KAI8006035.1"/>
    </source>
</evidence>
<dbReference type="EMBL" id="CM045764">
    <property type="protein sequence ID" value="KAI8006035.1"/>
    <property type="molecule type" value="Genomic_DNA"/>
</dbReference>
<evidence type="ECO:0000313" key="2">
    <source>
        <dbReference type="Proteomes" id="UP001060215"/>
    </source>
</evidence>